<proteinExistence type="predicted"/>
<organism evidence="2 3">
    <name type="scientific">Geodermatophilus maliterrae</name>
    <dbReference type="NCBI Taxonomy" id="3162531"/>
    <lineage>
        <taxon>Bacteria</taxon>
        <taxon>Bacillati</taxon>
        <taxon>Actinomycetota</taxon>
        <taxon>Actinomycetes</taxon>
        <taxon>Geodermatophilales</taxon>
        <taxon>Geodermatophilaceae</taxon>
        <taxon>Geodermatophilus</taxon>
    </lineage>
</organism>
<comment type="caution">
    <text evidence="2">The sequence shown here is derived from an EMBL/GenBank/DDBJ whole genome shotgun (WGS) entry which is preliminary data.</text>
</comment>
<dbReference type="InterPro" id="IPR009057">
    <property type="entry name" value="Homeodomain-like_sf"/>
</dbReference>
<gene>
    <name evidence="2" type="ORF">ABQ292_25885</name>
</gene>
<keyword evidence="3" id="KW-1185">Reference proteome</keyword>
<sequence>MPKLLFARPPVDVVEERRIRKLAGARHAPADWIRRAQLIALSWDGLRVPAIADALGCSQKAVRYRLARFAAEGLEGLGDRPGVGRKPRIGQAQRSQLIALVANPPPGRLVRDETGELGATDATGPAVWTLDALTAAARAAGINIARSQVRRILLAEGVRWRRPRSWATSPDPEFIPKEPGSWTTTRTRRRRRRSSPPTSSAR</sequence>
<evidence type="ECO:0000256" key="1">
    <source>
        <dbReference type="SAM" id="MobiDB-lite"/>
    </source>
</evidence>
<dbReference type="SUPFAM" id="SSF46689">
    <property type="entry name" value="Homeodomain-like"/>
    <property type="match status" value="1"/>
</dbReference>
<dbReference type="Proteomes" id="UP001560045">
    <property type="component" value="Unassembled WGS sequence"/>
</dbReference>
<feature type="region of interest" description="Disordered" evidence="1">
    <location>
        <begin position="165"/>
        <end position="202"/>
    </location>
</feature>
<evidence type="ECO:0000313" key="3">
    <source>
        <dbReference type="Proteomes" id="UP001560045"/>
    </source>
</evidence>
<dbReference type="EMBL" id="JBFNXQ010000168">
    <property type="protein sequence ID" value="MEX5721782.1"/>
    <property type="molecule type" value="Genomic_DNA"/>
</dbReference>
<accession>A0ABV3XN80</accession>
<name>A0ABV3XN80_9ACTN</name>
<protein>
    <submittedName>
        <fullName evidence="2">Helix-turn-helix domain-containing protein</fullName>
    </submittedName>
</protein>
<dbReference type="RefSeq" id="WP_369210573.1">
    <property type="nucleotide sequence ID" value="NZ_JBFNXQ010000168.1"/>
</dbReference>
<evidence type="ECO:0000313" key="2">
    <source>
        <dbReference type="EMBL" id="MEX5721782.1"/>
    </source>
</evidence>
<dbReference type="Pfam" id="PF13565">
    <property type="entry name" value="HTH_32"/>
    <property type="match status" value="1"/>
</dbReference>
<reference evidence="2 3" key="1">
    <citation type="submission" date="2024-06" db="EMBL/GenBank/DDBJ databases">
        <title>Draft genome sequence of Geodermatophilus badlandi, a novel member of the Geodermatophilaceae isolated from badland sedimentary rocks in the Red desert, Wyoming, USA.</title>
        <authorList>
            <person name="Ben Tekaya S."/>
            <person name="Nouioui I."/>
            <person name="Flores G.M."/>
            <person name="Shaal M.N."/>
            <person name="Bredoire F."/>
            <person name="Basile F."/>
            <person name="Van Diepen L."/>
            <person name="Ward N.L."/>
        </authorList>
    </citation>
    <scope>NUCLEOTIDE SEQUENCE [LARGE SCALE GENOMIC DNA]</scope>
    <source>
        <strain evidence="2 3">WL48A</strain>
    </source>
</reference>